<protein>
    <submittedName>
        <fullName evidence="3">MYCBP-associated protein isoform X1</fullName>
    </submittedName>
</protein>
<proteinExistence type="predicted"/>
<evidence type="ECO:0000313" key="2">
    <source>
        <dbReference type="Proteomes" id="UP000504624"/>
    </source>
</evidence>
<gene>
    <name evidence="3" type="primary">MYCBPAP</name>
</gene>
<dbReference type="AlphaFoldDB" id="A0A6J0H0F1"/>
<dbReference type="GeneID" id="108495896"/>
<dbReference type="PANTHER" id="PTHR48421">
    <property type="entry name" value="MYCBP-ASSOCIATED PROTEIN"/>
    <property type="match status" value="1"/>
</dbReference>
<feature type="compositionally biased region" description="Polar residues" evidence="1">
    <location>
        <begin position="1"/>
        <end position="13"/>
    </location>
</feature>
<dbReference type="CTD" id="84073"/>
<feature type="compositionally biased region" description="Basic and acidic residues" evidence="1">
    <location>
        <begin position="790"/>
        <end position="814"/>
    </location>
</feature>
<name>A0A6J0H0F1_9PASS</name>
<feature type="region of interest" description="Disordered" evidence="1">
    <location>
        <begin position="639"/>
        <end position="678"/>
    </location>
</feature>
<accession>A0A6J0H0F1</accession>
<organism evidence="2 3">
    <name type="scientific">Lepidothrix coronata</name>
    <name type="common">blue-crowned manakin</name>
    <dbReference type="NCBI Taxonomy" id="321398"/>
    <lineage>
        <taxon>Eukaryota</taxon>
        <taxon>Metazoa</taxon>
        <taxon>Chordata</taxon>
        <taxon>Craniata</taxon>
        <taxon>Vertebrata</taxon>
        <taxon>Euteleostomi</taxon>
        <taxon>Archelosauria</taxon>
        <taxon>Archosauria</taxon>
        <taxon>Dinosauria</taxon>
        <taxon>Saurischia</taxon>
        <taxon>Theropoda</taxon>
        <taxon>Coelurosauria</taxon>
        <taxon>Aves</taxon>
        <taxon>Neognathae</taxon>
        <taxon>Neoaves</taxon>
        <taxon>Telluraves</taxon>
        <taxon>Australaves</taxon>
        <taxon>Passeriformes</taxon>
        <taxon>Pipridae</taxon>
        <taxon>Lepidothrix</taxon>
    </lineage>
</organism>
<dbReference type="PANTHER" id="PTHR48421:SF1">
    <property type="entry name" value="MYCBP-ASSOCIATED PROTEIN"/>
    <property type="match status" value="1"/>
</dbReference>
<feature type="compositionally biased region" description="Basic and acidic residues" evidence="1">
    <location>
        <begin position="824"/>
        <end position="845"/>
    </location>
</feature>
<feature type="region of interest" description="Disordered" evidence="1">
    <location>
        <begin position="1"/>
        <end position="48"/>
    </location>
</feature>
<dbReference type="RefSeq" id="XP_017667581.1">
    <property type="nucleotide sequence ID" value="XM_017812092.1"/>
</dbReference>
<feature type="compositionally biased region" description="Basic and acidic residues" evidence="1">
    <location>
        <begin position="639"/>
        <end position="650"/>
    </location>
</feature>
<dbReference type="Pfam" id="PF14646">
    <property type="entry name" value="MYCBPAP"/>
    <property type="match status" value="1"/>
</dbReference>
<dbReference type="Proteomes" id="UP000504624">
    <property type="component" value="Unplaced"/>
</dbReference>
<feature type="compositionally biased region" description="Basic and acidic residues" evidence="1">
    <location>
        <begin position="852"/>
        <end position="879"/>
    </location>
</feature>
<evidence type="ECO:0000256" key="1">
    <source>
        <dbReference type="SAM" id="MobiDB-lite"/>
    </source>
</evidence>
<sequence>MASQRGSRPQNRSPPGKKEKTSERPSSAISEEPEPEPEPEPKPDPNVLQGEDIQALAIKVEDLEKVHPPRLPHDAGRIPVRKNYLVRKYLPKEVTHLVAHPASPKAPRQPLTFPGRVQLHILSLGFGFAKPNFSDLALGLGIFLCVCVVGPKEFADGCEEILPHHILGSVQEFKMEVWARRSTRTADVIEVSRPDVTAAALKEKHGGEKKQKAPQAQLAGHRALQNWSHHMAIRKKQEKHLGEILQKPENELMMNIAENYRQVMEERDLIDRSLPYLHPGKGFRVGSEFWSQPDRIGDELTGLTLTLTRTERGDREPITHVGKPRTVQKETALKPPTKIPCHLTWDKSLFLKHRWQELKSVLEELGFYKPDLEGLELIGKGQPFTSVSAEASPCSTSPCSTPPEEIDSDSCNVAPEEEKHLSLVFCGKPARWIKGITSCRNEIGVAARLTFETLAGEEAESFLTVSNDGTAAIWYSWMRLPQQIPSRETKGRRMPCFYFDTRPGVILPGETRRFSFLFKSRRAGIFSEPWEFRTHPLLLGGALLQVTLWGIAVYEDKLADFRENLESDLAAREGAAIVKDNLSELLDQVRTPERTPSPAYATEEELFHRKNPGFYYQYQVVKQLHKLWRQYMTVPSAFEEKVPSDQRSTAEEDTEYQESTVEPLPARSSTTELPGGRKSLEEALRQKMSIEEEEAGPSGWNLSLEDFKQAIMSIPGEEQREEALTQLNKAALELCVEQRPVQSDLLYPLCLQLWRGAVDDMVSHALRLRSLYGLLKKDTYADAVPEETEEVKQGGEKKGGKEDKIATKKEEKKDKERKKSRATPGKEKVEHQGSRKLKAKDEKRTPSIASVKVKEGAEPPKVKDEKRASAASSLKEKEGAVTTEGVEPPQEQVDSVSFGIYQEKLYIEVYKLLDSMVSEMVSLFEDLKQ</sequence>
<keyword evidence="2" id="KW-1185">Reference proteome</keyword>
<reference evidence="3" key="1">
    <citation type="submission" date="2025-08" db="UniProtKB">
        <authorList>
            <consortium name="RefSeq"/>
        </authorList>
    </citation>
    <scope>IDENTIFICATION</scope>
</reference>
<evidence type="ECO:0000313" key="3">
    <source>
        <dbReference type="RefSeq" id="XP_017667581.1"/>
    </source>
</evidence>
<dbReference type="OrthoDB" id="10263316at2759"/>
<dbReference type="InterPro" id="IPR032707">
    <property type="entry name" value="MYCBPAP"/>
</dbReference>
<feature type="region of interest" description="Disordered" evidence="1">
    <location>
        <begin position="784"/>
        <end position="891"/>
    </location>
</feature>